<dbReference type="GO" id="GO:0006506">
    <property type="term" value="P:GPI anchor biosynthetic process"/>
    <property type="evidence" value="ECO:0007669"/>
    <property type="project" value="TreeGrafter"/>
</dbReference>
<dbReference type="GO" id="GO:0004527">
    <property type="term" value="F:exonuclease activity"/>
    <property type="evidence" value="ECO:0007669"/>
    <property type="project" value="UniProtKB-KW"/>
</dbReference>
<keyword evidence="1" id="KW-1133">Transmembrane helix</keyword>
<gene>
    <name evidence="3" type="ORF">Dm11a5_0071</name>
</gene>
<dbReference type="RefSeq" id="WP_011308743.1">
    <property type="nucleotide sequence ID" value="NZ_AP024514.1"/>
</dbReference>
<keyword evidence="1" id="KW-0812">Transmembrane</keyword>
<feature type="transmembrane region" description="Helical" evidence="1">
    <location>
        <begin position="43"/>
        <end position="64"/>
    </location>
</feature>
<dbReference type="OrthoDB" id="155529at2"/>
<dbReference type="PATRIC" id="fig|61435.13.peg.109"/>
<dbReference type="Proteomes" id="UP000076394">
    <property type="component" value="Chromosome"/>
</dbReference>
<feature type="domain" description="Endonuclease/exonuclease/phosphatase" evidence="2">
    <location>
        <begin position="415"/>
        <end position="629"/>
    </location>
</feature>
<organism evidence="3 4">
    <name type="scientific">Dehalococcoides mccartyi</name>
    <dbReference type="NCBI Taxonomy" id="61435"/>
    <lineage>
        <taxon>Bacteria</taxon>
        <taxon>Bacillati</taxon>
        <taxon>Chloroflexota</taxon>
        <taxon>Dehalococcoidia</taxon>
        <taxon>Dehalococcoidales</taxon>
        <taxon>Dehalococcoidaceae</taxon>
        <taxon>Dehalococcoides</taxon>
    </lineage>
</organism>
<name>A0A142V7V5_9CHLR</name>
<dbReference type="Pfam" id="PF03372">
    <property type="entry name" value="Exo_endo_phos"/>
    <property type="match status" value="1"/>
</dbReference>
<keyword evidence="3" id="KW-0255">Endonuclease</keyword>
<feature type="transmembrane region" description="Helical" evidence="1">
    <location>
        <begin position="229"/>
        <end position="251"/>
    </location>
</feature>
<feature type="transmembrane region" description="Helical" evidence="1">
    <location>
        <begin position="348"/>
        <end position="366"/>
    </location>
</feature>
<feature type="transmembrane region" description="Helical" evidence="1">
    <location>
        <begin position="163"/>
        <end position="184"/>
    </location>
</feature>
<feature type="transmembrane region" description="Helical" evidence="1">
    <location>
        <begin position="287"/>
        <end position="304"/>
    </location>
</feature>
<dbReference type="AlphaFoldDB" id="A0A142V7V5"/>
<feature type="transmembrane region" description="Helical" evidence="1">
    <location>
        <begin position="378"/>
        <end position="399"/>
    </location>
</feature>
<dbReference type="EMBL" id="CP011127">
    <property type="protein sequence ID" value="AMU85903.1"/>
    <property type="molecule type" value="Genomic_DNA"/>
</dbReference>
<sequence>MKKFFQEKPGAVEFLLPALVFTLAISLFPLFGSGMTWILGDRFGQGAGVLGLIALTVFSLSFLAKPLRRFLCSYKAIIFSAGGVGILSLLAQIGFSEPLLNFVCSALGLSLFGIFLCVYLDSARVRGPSAVGHFGAGAVFGLLLNAALSAGFGTYDLLNQPSFFPLLVSAVMVGFLLFLLTVHMPLAEGPAASNDGLGWLAIGPFLFLELVVFGNIARLSALSGFSSPVASMFVLGALSLGLVGILWVLSLSERHIRLLTLISSLCLILSLTGISDGVAFVSLIQQVLGQLAVVLLFGVILRYIGGRKADGHSESLNLPSGLGMLVFVILLLGYYAVYQVAVPYDNTVLELVAGLIVVGLALYSGRESLPLLDFKSDRFILPAMSVLLLTLPLLGLLTYKTPPSPPQFEGSLRIMTYNLHNGFNTQGKLDMEALARVIEDSGADVVALQEISRGWVISGRVDMLEWLSQRLNMYSAFGATAGEYWGNAILSKYPILDTHNVSLESEELPIKRGYLNAVLDLGGRYLYLAATHLHHVPEEGDVRLIQAGELADFWDNAPATIILGDFNAEPDSEEIGLLRQAGLSDSLEGQTSVLTYHSADLYQRIDYIWASPEIEYIDSYTIVSLASDHLAIIADIRLS</sequence>
<evidence type="ECO:0000313" key="4">
    <source>
        <dbReference type="Proteomes" id="UP000076394"/>
    </source>
</evidence>
<feature type="transmembrane region" description="Helical" evidence="1">
    <location>
        <begin position="76"/>
        <end position="93"/>
    </location>
</feature>
<dbReference type="GO" id="GO:0004519">
    <property type="term" value="F:endonuclease activity"/>
    <property type="evidence" value="ECO:0007669"/>
    <property type="project" value="UniProtKB-KW"/>
</dbReference>
<dbReference type="InterPro" id="IPR051916">
    <property type="entry name" value="GPI-anchor_lipid_remodeler"/>
</dbReference>
<protein>
    <submittedName>
        <fullName evidence="3">Endonuclease-exonuclease-phosphatase family protein</fullName>
    </submittedName>
</protein>
<feature type="transmembrane region" description="Helical" evidence="1">
    <location>
        <begin position="316"/>
        <end position="336"/>
    </location>
</feature>
<dbReference type="InterPro" id="IPR005135">
    <property type="entry name" value="Endo/exonuclease/phosphatase"/>
</dbReference>
<keyword evidence="3" id="KW-0540">Nuclease</keyword>
<keyword evidence="3" id="KW-0269">Exonuclease</keyword>
<evidence type="ECO:0000259" key="2">
    <source>
        <dbReference type="Pfam" id="PF03372"/>
    </source>
</evidence>
<feature type="transmembrane region" description="Helical" evidence="1">
    <location>
        <begin position="196"/>
        <end position="217"/>
    </location>
</feature>
<feature type="transmembrane region" description="Helical" evidence="1">
    <location>
        <begin position="258"/>
        <end position="281"/>
    </location>
</feature>
<dbReference type="InterPro" id="IPR036691">
    <property type="entry name" value="Endo/exonu/phosph_ase_sf"/>
</dbReference>
<dbReference type="GO" id="GO:0016020">
    <property type="term" value="C:membrane"/>
    <property type="evidence" value="ECO:0007669"/>
    <property type="project" value="GOC"/>
</dbReference>
<dbReference type="PANTHER" id="PTHR14859:SF1">
    <property type="entry name" value="PGAP2-INTERACTING PROTEIN"/>
    <property type="match status" value="1"/>
</dbReference>
<evidence type="ECO:0000313" key="3">
    <source>
        <dbReference type="EMBL" id="AMU85903.1"/>
    </source>
</evidence>
<dbReference type="SUPFAM" id="SSF56219">
    <property type="entry name" value="DNase I-like"/>
    <property type="match status" value="1"/>
</dbReference>
<evidence type="ECO:0000256" key="1">
    <source>
        <dbReference type="SAM" id="Phobius"/>
    </source>
</evidence>
<accession>A0A142V7V5</accession>
<feature type="transmembrane region" description="Helical" evidence="1">
    <location>
        <begin position="131"/>
        <end position="151"/>
    </location>
</feature>
<dbReference type="Gene3D" id="3.60.10.10">
    <property type="entry name" value="Endonuclease/exonuclease/phosphatase"/>
    <property type="match status" value="1"/>
</dbReference>
<keyword evidence="3" id="KW-0378">Hydrolase</keyword>
<dbReference type="PANTHER" id="PTHR14859">
    <property type="entry name" value="CALCOFLUOR WHITE HYPERSENSITIVE PROTEIN PRECURSOR"/>
    <property type="match status" value="1"/>
</dbReference>
<feature type="transmembrane region" description="Helical" evidence="1">
    <location>
        <begin position="12"/>
        <end position="31"/>
    </location>
</feature>
<proteinExistence type="predicted"/>
<feature type="transmembrane region" description="Helical" evidence="1">
    <location>
        <begin position="99"/>
        <end position="119"/>
    </location>
</feature>
<reference evidence="3 4" key="1">
    <citation type="submission" date="2015-03" db="EMBL/GenBank/DDBJ databases">
        <title>Genomic characterization of Dehalococcoides mccartyi strain 11a5, an unusal plasmid-containing chloroethene dechlorinator.</title>
        <authorList>
            <person name="Zhao S."/>
            <person name="Ding C."/>
            <person name="He J."/>
        </authorList>
    </citation>
    <scope>NUCLEOTIDE SEQUENCE [LARGE SCALE GENOMIC DNA]</scope>
    <source>
        <strain evidence="3 4">11a5</strain>
    </source>
</reference>
<keyword evidence="1" id="KW-0472">Membrane</keyword>